<evidence type="ECO:0000313" key="2">
    <source>
        <dbReference type="EMBL" id="MDT0568900.1"/>
    </source>
</evidence>
<keyword evidence="3" id="KW-1185">Reference proteome</keyword>
<dbReference type="SMART" id="SM00530">
    <property type="entry name" value="HTH_XRE"/>
    <property type="match status" value="1"/>
</dbReference>
<name>A0ABU2YX46_9ACTN</name>
<dbReference type="SUPFAM" id="SSF47413">
    <property type="entry name" value="lambda repressor-like DNA-binding domains"/>
    <property type="match status" value="1"/>
</dbReference>
<evidence type="ECO:0000259" key="1">
    <source>
        <dbReference type="PROSITE" id="PS50943"/>
    </source>
</evidence>
<dbReference type="RefSeq" id="WP_157856636.1">
    <property type="nucleotide sequence ID" value="NZ_JAVRFJ010000012.1"/>
</dbReference>
<accession>A0ABU2YX46</accession>
<dbReference type="InterPro" id="IPR010982">
    <property type="entry name" value="Lambda_DNA-bd_dom_sf"/>
</dbReference>
<comment type="caution">
    <text evidence="2">The sequence shown here is derived from an EMBL/GenBank/DDBJ whole genome shotgun (WGS) entry which is preliminary data.</text>
</comment>
<sequence>MAEAQALRLASVRSALITGEAERLRVAAQLSIGEVAQACGVDQSTVWRWERGVRRPRGDAALAYGALLESLRQRSSSADERETA</sequence>
<reference evidence="2" key="1">
    <citation type="submission" date="2024-05" db="EMBL/GenBank/DDBJ databases">
        <title>30 novel species of actinomycetes from the DSMZ collection.</title>
        <authorList>
            <person name="Nouioui I."/>
        </authorList>
    </citation>
    <scope>NUCLEOTIDE SEQUENCE</scope>
    <source>
        <strain evidence="2">DSM 3412</strain>
    </source>
</reference>
<dbReference type="PROSITE" id="PS50943">
    <property type="entry name" value="HTH_CROC1"/>
    <property type="match status" value="1"/>
</dbReference>
<dbReference type="Proteomes" id="UP001180737">
    <property type="component" value="Unassembled WGS sequence"/>
</dbReference>
<dbReference type="Gene3D" id="1.10.260.40">
    <property type="entry name" value="lambda repressor-like DNA-binding domains"/>
    <property type="match status" value="1"/>
</dbReference>
<evidence type="ECO:0000313" key="3">
    <source>
        <dbReference type="Proteomes" id="UP001180737"/>
    </source>
</evidence>
<organism evidence="2 3">
    <name type="scientific">Streptomyces gottesmaniae</name>
    <dbReference type="NCBI Taxonomy" id="3075518"/>
    <lineage>
        <taxon>Bacteria</taxon>
        <taxon>Bacillati</taxon>
        <taxon>Actinomycetota</taxon>
        <taxon>Actinomycetes</taxon>
        <taxon>Kitasatosporales</taxon>
        <taxon>Streptomycetaceae</taxon>
        <taxon>Streptomyces</taxon>
    </lineage>
</organism>
<gene>
    <name evidence="2" type="ORF">RM704_15715</name>
</gene>
<dbReference type="Pfam" id="PF13560">
    <property type="entry name" value="HTH_31"/>
    <property type="match status" value="1"/>
</dbReference>
<feature type="domain" description="HTH cro/C1-type" evidence="1">
    <location>
        <begin position="23"/>
        <end position="71"/>
    </location>
</feature>
<dbReference type="CDD" id="cd00093">
    <property type="entry name" value="HTH_XRE"/>
    <property type="match status" value="1"/>
</dbReference>
<proteinExistence type="predicted"/>
<protein>
    <submittedName>
        <fullName evidence="2">Helix-turn-helix transcriptional regulator</fullName>
    </submittedName>
</protein>
<dbReference type="InterPro" id="IPR001387">
    <property type="entry name" value="Cro/C1-type_HTH"/>
</dbReference>
<dbReference type="EMBL" id="JAVRFJ010000012">
    <property type="protein sequence ID" value="MDT0568900.1"/>
    <property type="molecule type" value="Genomic_DNA"/>
</dbReference>